<evidence type="ECO:0000259" key="3">
    <source>
        <dbReference type="Pfam" id="PF13871"/>
    </source>
</evidence>
<keyword evidence="5" id="KW-0378">Hydrolase</keyword>
<comment type="similarity">
    <text evidence="1">Belongs to the SBNO family.</text>
</comment>
<dbReference type="GO" id="GO:0032259">
    <property type="term" value="P:methylation"/>
    <property type="evidence" value="ECO:0007669"/>
    <property type="project" value="UniProtKB-KW"/>
</dbReference>
<keyword evidence="5" id="KW-0808">Transferase</keyword>
<geneLocation type="plasmid" evidence="5">
    <name>pMG4_1215</name>
</geneLocation>
<dbReference type="GO" id="GO:0008168">
    <property type="term" value="F:methyltransferase activity"/>
    <property type="evidence" value="ECO:0007669"/>
    <property type="project" value="UniProtKB-KW"/>
</dbReference>
<feature type="region of interest" description="Disordered" evidence="2">
    <location>
        <begin position="371"/>
        <end position="512"/>
    </location>
</feature>
<dbReference type="SUPFAM" id="SSF52540">
    <property type="entry name" value="P-loop containing nucleoside triphosphate hydrolases"/>
    <property type="match status" value="2"/>
</dbReference>
<proteinExistence type="inferred from homology"/>
<keyword evidence="5" id="KW-0489">Methyltransferase</keyword>
<dbReference type="InterPro" id="IPR039187">
    <property type="entry name" value="SNO_AAA"/>
</dbReference>
<dbReference type="Gene3D" id="3.40.50.300">
    <property type="entry name" value="P-loop containing nucleotide triphosphate hydrolases"/>
    <property type="match status" value="1"/>
</dbReference>
<keyword evidence="5" id="KW-0067">ATP-binding</keyword>
<protein>
    <submittedName>
        <fullName evidence="5">Putative methylase/helicase</fullName>
    </submittedName>
</protein>
<organism evidence="5">
    <name type="scientific">Pseudomonas syringae pv. actinidiae</name>
    <dbReference type="NCBI Taxonomy" id="103796"/>
    <lineage>
        <taxon>Bacteria</taxon>
        <taxon>Pseudomonadati</taxon>
        <taxon>Pseudomonadota</taxon>
        <taxon>Gammaproteobacteria</taxon>
        <taxon>Pseudomonadales</taxon>
        <taxon>Pseudomonadaceae</taxon>
        <taxon>Pseudomonas</taxon>
        <taxon>Pseudomonas syringae</taxon>
    </lineage>
</organism>
<feature type="domain" description="Strawberry notch helicase C" evidence="3">
    <location>
        <begin position="1094"/>
        <end position="1235"/>
    </location>
</feature>
<feature type="compositionally biased region" description="Basic and acidic residues" evidence="2">
    <location>
        <begin position="474"/>
        <end position="483"/>
    </location>
</feature>
<dbReference type="Pfam" id="PF13872">
    <property type="entry name" value="AAA_34"/>
    <property type="match status" value="1"/>
</dbReference>
<feature type="compositionally biased region" description="Low complexity" evidence="2">
    <location>
        <begin position="379"/>
        <end position="396"/>
    </location>
</feature>
<dbReference type="InterPro" id="IPR026741">
    <property type="entry name" value="SNO"/>
</dbReference>
<name>A0A7L7TJW5_PSESF</name>
<dbReference type="InterPro" id="IPR027417">
    <property type="entry name" value="P-loop_NTPase"/>
</dbReference>
<keyword evidence="5" id="KW-0614">Plasmid</keyword>
<accession>A0A7L7TJW5</accession>
<evidence type="ECO:0000259" key="4">
    <source>
        <dbReference type="Pfam" id="PF13872"/>
    </source>
</evidence>
<evidence type="ECO:0000313" key="5">
    <source>
        <dbReference type="EMBL" id="QOC74193.1"/>
    </source>
</evidence>
<dbReference type="PANTHER" id="PTHR12706:SF30">
    <property type="entry name" value="PROTEIN STRAWBERRY NOTCH-RELATED"/>
    <property type="match status" value="1"/>
</dbReference>
<dbReference type="GO" id="GO:0006355">
    <property type="term" value="P:regulation of DNA-templated transcription"/>
    <property type="evidence" value="ECO:0007669"/>
    <property type="project" value="InterPro"/>
</dbReference>
<evidence type="ECO:0000256" key="2">
    <source>
        <dbReference type="SAM" id="MobiDB-lite"/>
    </source>
</evidence>
<dbReference type="GO" id="GO:0004386">
    <property type="term" value="F:helicase activity"/>
    <property type="evidence" value="ECO:0007669"/>
    <property type="project" value="UniProtKB-KW"/>
</dbReference>
<evidence type="ECO:0000256" key="1">
    <source>
        <dbReference type="ARBA" id="ARBA00006992"/>
    </source>
</evidence>
<dbReference type="EMBL" id="MK569690">
    <property type="protein sequence ID" value="QOC74193.1"/>
    <property type="molecule type" value="Genomic_DNA"/>
</dbReference>
<sequence length="1805" mass="198075">MKPIRWLNLEAYGAALEMWRNSEGKFFFVALGGTEAAKQALLELGGKQGYFFERKILAIHFPPLADQASAAAWLVKLPKAFLEDRDRSTVLLVSPDAEGKFPEQLIDGAVDRFNQWTAKARELDLQEAQDEELFIPGFLDDVAPAVEQPSADSPHAVAVELATESSATTTPAPVEPAVNPKSAIEQFVDAIHAGDDRPILQAAYQSMPDAKEFERIQAMGPSAAILMSPWVDVFREVLQRMPEDSQAVLMVLGNSQERLIAGVNRFLAENTDFPVVAAVWGSSKGDTHRLVLFVDSTLPVERRLASLSDALLASVTNEPQMGSFLNGVWRDVYGQEGEVVSVAAGVREPGNAADIRPGAERDRAQRVHGATELEQVERAAPAGSGSPVGAGVEPGPDATERSGRVRSAEPGPQRAGLSAGESIDAGDAGRGDAGQRSGAGQSLGADRELSVRSDERGRVADGPDSRGGVGAVSEGRDGRRETGDAVSRGTAAATGRGAGVTPAEEPAATDAPADVNLAGTDLSVADEQRVRAEIEERRADRRRGLDLNMEETAGRLQYVARSNLRSQGTMVPANMATAVSSALDRLVDRHGDVDAFVARQLGFDSPADLDGRLYAEQVDAVALALDSFGRDRNMVLGDLTGIGKGRVLASIIRFAHLNDMPAVFVTKDQTLYNSMAREMAVLGMSELVDRTRMLITSTGVGIENDQGEQMFSGRTSDELNEVYATGELPAGIRVVFTCHSQLMTKADAPRVDWLRSVAADALVLVDESHLSAGVDSLCGMNLRAISEASRHTLFSSATSAKEGKNLSLYAGTDLSLLGNSHQIQEILRKGGAAAMEAVPMMLAQQGQYIRREHDMSRAEYSSPEVPEQYVAGIRANMDALSAALRALLELQVVVVGYTQDVNRNDYFTRQREAQERRRRGREQLGLSSMHFSSTLHHFSQQALLAVHADFYAEMAIESARSGNKPTLVLQSTMESLLTEVVKVLVENDVQPDGAEVEMNFASVLRRMARKITEINIAFGGANHPFNLQDPILNLQGRGLPEQMQLLLAGRQLEANMNVRGVMAEFEAALNRIPNTIPVSPIDYISDKLRAAGYEMGELTGRRWKAEQIRPGVYQIQRRRDSSKRDRQRVMNDFNGGQTTGIIINKAGATGIDLHADYRFADQRKRDMIVLQADDDIYVFQQSLGRVFRANMVVPPRYTLPGSAVPVAVRSMAIMRRRLSNMMSLTRGSREAEVGGGMPDLFNWVGCEAAMSYLQDNQEVAEVMCINLATEAAKLQEHGGDTGLASRVTAMGLLLPCDVQDTMMDGLIRAYESKLEDLERRGINPFRSRHLDIKAQVVNEVILLPATGDSVFQGAVVLKELSYHEELPALTPDTVLTLINDGREALSMAHGASRNWSRQPLAEVMPEITQRMQTRMNNVRDLFAERNDGETLEDLANARHESFSTRAARDYMGLFSIAERIKIGAHLSLRLESDTPIDFHVVGIEPPTWAQELHSPYEWRLMLVSKDQHMRQARVPVSLLLNEARQVQRDQYLAGADADPQEFKVDWAQLALTIGDPARDLIDQEGQLRAEVLREYEDLPRGSIEMRRHVLSGNLLKAIMMAGELHKGLPATYTLANGTREFGVVMPSNFDQIQLLRMPMTLTQVDEVQDYLVHRLQTLVRVSTYMNLKDVQIAGIPAKDVEQARNDLHCSYFLEASRVRDGAEVKIVVPRAKGRSGWLLGDEALQGLTVGREWVRAANDLTMTFPLREGRFPEELRVVVQHLLDIGASFRTPATDSRAREWSLARAGAQEQARRTVLLQDGRALA</sequence>
<reference evidence="5" key="1">
    <citation type="submission" date="2019-02" db="EMBL/GenBank/DDBJ databases">
        <authorList>
            <person name="Taiaroa G."/>
            <person name="Butler M."/>
            <person name="Lamont I."/>
            <person name="Black M."/>
            <person name="Poulter J."/>
            <person name="Zhao M."/>
            <person name="Poulter R."/>
        </authorList>
    </citation>
    <scope>NUCLEOTIDE SEQUENCE</scope>
    <source>
        <strain evidence="5">1215</strain>
        <plasmid evidence="5">pMG4_1215</plasmid>
    </source>
</reference>
<feature type="compositionally biased region" description="Basic and acidic residues" evidence="2">
    <location>
        <begin position="445"/>
        <end position="464"/>
    </location>
</feature>
<feature type="compositionally biased region" description="Low complexity" evidence="2">
    <location>
        <begin position="488"/>
        <end position="512"/>
    </location>
</feature>
<feature type="domain" description="Strawberry notch AAA" evidence="4">
    <location>
        <begin position="607"/>
        <end position="865"/>
    </location>
</feature>
<dbReference type="InterPro" id="IPR026937">
    <property type="entry name" value="SBNO_Helicase_C_dom"/>
</dbReference>
<dbReference type="PANTHER" id="PTHR12706">
    <property type="entry name" value="STRAWBERRY NOTCH-RELATED"/>
    <property type="match status" value="1"/>
</dbReference>
<keyword evidence="5" id="KW-0547">Nucleotide-binding</keyword>
<feature type="compositionally biased region" description="Basic and acidic residues" evidence="2">
    <location>
        <begin position="398"/>
        <end position="407"/>
    </location>
</feature>
<dbReference type="Pfam" id="PF13871">
    <property type="entry name" value="Helicase_C_4"/>
    <property type="match status" value="1"/>
</dbReference>
<keyword evidence="5" id="KW-0347">Helicase</keyword>